<evidence type="ECO:0008006" key="2">
    <source>
        <dbReference type="Google" id="ProtNLM"/>
    </source>
</evidence>
<dbReference type="EMBL" id="FLUM01000001">
    <property type="protein sequence ID" value="SBV98088.1"/>
    <property type="molecule type" value="Genomic_DNA"/>
</dbReference>
<dbReference type="AlphaFoldDB" id="A0A212JF74"/>
<proteinExistence type="predicted"/>
<reference evidence="1" key="1">
    <citation type="submission" date="2016-04" db="EMBL/GenBank/DDBJ databases">
        <authorList>
            <person name="Evans L.H."/>
            <person name="Alamgir A."/>
            <person name="Owens N."/>
            <person name="Weber N.D."/>
            <person name="Virtaneva K."/>
            <person name="Barbian K."/>
            <person name="Babar A."/>
            <person name="Rosenke K."/>
        </authorList>
    </citation>
    <scope>NUCLEOTIDE SEQUENCE</scope>
    <source>
        <strain evidence="1">86-1</strain>
    </source>
</reference>
<protein>
    <recommendedName>
        <fullName evidence="2">DUF3108 domain-containing protein</fullName>
    </recommendedName>
</protein>
<sequence>MPIGLNNKSMMKRITGIVLMLLVLVSIESQAQGKCKINNIYFQAGEEMTYDLYFKYGLIHTKAGISTLKTVAERYNNTDALKMTLMAQSTGTVRKIFSLSDTLSCYLTKDLVPLAYIKNAAEGKDYTQERVTYTYTGDKVNINAIRHKNGDFKFNETLTSQSCIYDMMSVVYYARTLNYSTMKKGETAKVDFISGKKKVNMVIEYEGIETVEANDDRKYSCIKLTLSIMDDAFSDKKEAMKVYITNDNNRMPVRLDSKLNIGSTRAILKSYKGNRYPVQTK</sequence>
<name>A0A212JF74_9BACT</name>
<dbReference type="InterPro" id="IPR021457">
    <property type="entry name" value="DUF3108"/>
</dbReference>
<evidence type="ECO:0000313" key="1">
    <source>
        <dbReference type="EMBL" id="SBV98088.1"/>
    </source>
</evidence>
<dbReference type="Pfam" id="PF11306">
    <property type="entry name" value="DUF3108"/>
    <property type="match status" value="1"/>
</dbReference>
<organism evidence="1">
    <name type="scientific">uncultured Dysgonomonas sp</name>
    <dbReference type="NCBI Taxonomy" id="206096"/>
    <lineage>
        <taxon>Bacteria</taxon>
        <taxon>Pseudomonadati</taxon>
        <taxon>Bacteroidota</taxon>
        <taxon>Bacteroidia</taxon>
        <taxon>Bacteroidales</taxon>
        <taxon>Dysgonomonadaceae</taxon>
        <taxon>Dysgonomonas</taxon>
        <taxon>environmental samples</taxon>
    </lineage>
</organism>
<gene>
    <name evidence="1" type="ORF">KL86DYS1_12079</name>
</gene>
<accession>A0A212JF74</accession>